<reference evidence="2 3" key="1">
    <citation type="submission" date="2015-12" db="EMBL/GenBank/DDBJ databases">
        <title>The genome of Folsomia candida.</title>
        <authorList>
            <person name="Faddeeva A."/>
            <person name="Derks M.F."/>
            <person name="Anvar Y."/>
            <person name="Smit S."/>
            <person name="Van Straalen N."/>
            <person name="Roelofs D."/>
        </authorList>
    </citation>
    <scope>NUCLEOTIDE SEQUENCE [LARGE SCALE GENOMIC DNA]</scope>
    <source>
        <strain evidence="2 3">VU population</strain>
        <tissue evidence="2">Whole body</tissue>
    </source>
</reference>
<dbReference type="EMBL" id="LNIX01000067">
    <property type="protein sequence ID" value="OXA36973.1"/>
    <property type="molecule type" value="Genomic_DNA"/>
</dbReference>
<keyword evidence="3" id="KW-1185">Reference proteome</keyword>
<comment type="caution">
    <text evidence="2">The sequence shown here is derived from an EMBL/GenBank/DDBJ whole genome shotgun (WGS) entry which is preliminary data.</text>
</comment>
<protein>
    <submittedName>
        <fullName evidence="2">Uncharacterized protein</fullName>
    </submittedName>
</protein>
<evidence type="ECO:0000313" key="3">
    <source>
        <dbReference type="Proteomes" id="UP000198287"/>
    </source>
</evidence>
<organism evidence="2 3">
    <name type="scientific">Folsomia candida</name>
    <name type="common">Springtail</name>
    <dbReference type="NCBI Taxonomy" id="158441"/>
    <lineage>
        <taxon>Eukaryota</taxon>
        <taxon>Metazoa</taxon>
        <taxon>Ecdysozoa</taxon>
        <taxon>Arthropoda</taxon>
        <taxon>Hexapoda</taxon>
        <taxon>Collembola</taxon>
        <taxon>Entomobryomorpha</taxon>
        <taxon>Isotomoidea</taxon>
        <taxon>Isotomidae</taxon>
        <taxon>Proisotominae</taxon>
        <taxon>Folsomia</taxon>
    </lineage>
</organism>
<evidence type="ECO:0000256" key="1">
    <source>
        <dbReference type="SAM" id="SignalP"/>
    </source>
</evidence>
<sequence>MKHIRFQILCRFLLFMISVFVPESSTLNLTKTLFQYLDPNCHVILAQHNNFQHSQHPLSFPFSFKNGMYIFHLPQINISSWIRYGGPALNTSSVPPGIFSAIEKTKIPCSISVIVTQRSDFKHKIEDLSVEAFNNIGFHQSKALYRILYAKPIHNGYFISKLNPRSALVIQVQVDFDRVFNVGEWRKSAFRPFLNIILKNHLQEVWVT</sequence>
<feature type="chain" id="PRO_5012714157" evidence="1">
    <location>
        <begin position="27"/>
        <end position="208"/>
    </location>
</feature>
<feature type="signal peptide" evidence="1">
    <location>
        <begin position="1"/>
        <end position="26"/>
    </location>
</feature>
<dbReference type="Proteomes" id="UP000198287">
    <property type="component" value="Unassembled WGS sequence"/>
</dbReference>
<evidence type="ECO:0000313" key="2">
    <source>
        <dbReference type="EMBL" id="OXA36973.1"/>
    </source>
</evidence>
<proteinExistence type="predicted"/>
<name>A0A226CVE1_FOLCA</name>
<accession>A0A226CVE1</accession>
<dbReference type="AlphaFoldDB" id="A0A226CVE1"/>
<gene>
    <name evidence="2" type="ORF">Fcan01_28272</name>
</gene>
<keyword evidence="1" id="KW-0732">Signal</keyword>